<accession>A0A8J3GXM6</accession>
<dbReference type="InterPro" id="IPR038670">
    <property type="entry name" value="HslJ-like_sf"/>
</dbReference>
<feature type="domain" description="DUF306" evidence="1">
    <location>
        <begin position="53"/>
        <end position="148"/>
    </location>
</feature>
<name>A0A8J3GXM6_9RHOB</name>
<dbReference type="EMBL" id="BNCJ01000004">
    <property type="protein sequence ID" value="GHF47989.1"/>
    <property type="molecule type" value="Genomic_DNA"/>
</dbReference>
<reference evidence="2" key="1">
    <citation type="journal article" date="2014" name="Int. J. Syst. Evol. Microbiol.">
        <title>Complete genome sequence of Corynebacterium casei LMG S-19264T (=DSM 44701T), isolated from a smear-ripened cheese.</title>
        <authorList>
            <consortium name="US DOE Joint Genome Institute (JGI-PGF)"/>
            <person name="Walter F."/>
            <person name="Albersmeier A."/>
            <person name="Kalinowski J."/>
            <person name="Ruckert C."/>
        </authorList>
    </citation>
    <scope>NUCLEOTIDE SEQUENCE</scope>
    <source>
        <strain evidence="2">KCTC 42650</strain>
    </source>
</reference>
<protein>
    <recommendedName>
        <fullName evidence="1">DUF306 domain-containing protein</fullName>
    </recommendedName>
</protein>
<dbReference type="PANTHER" id="PTHR35535">
    <property type="entry name" value="HEAT SHOCK PROTEIN HSLJ"/>
    <property type="match status" value="1"/>
</dbReference>
<comment type="caution">
    <text evidence="2">The sequence shown here is derived from an EMBL/GenBank/DDBJ whole genome shotgun (WGS) entry which is preliminary data.</text>
</comment>
<dbReference type="Pfam" id="PF03724">
    <property type="entry name" value="META"/>
    <property type="match status" value="1"/>
</dbReference>
<sequence>MEMVGVLTFSMIALAGALWIGGGLSPSGPATDLLTSAEGIVAMTEQETTTSLDGTWSVTWIAGADLPDGAQVVMHFAGGMLAGSGGCRGYQGEATVEGDRLNLGEMTFDNEECAPELMRADTDFMRALEVCDRFVIGADGTLTLYAQTLERVKARRADAG</sequence>
<evidence type="ECO:0000313" key="3">
    <source>
        <dbReference type="Proteomes" id="UP000626220"/>
    </source>
</evidence>
<dbReference type="Proteomes" id="UP000626220">
    <property type="component" value="Unassembled WGS sequence"/>
</dbReference>
<dbReference type="PANTHER" id="PTHR35535:SF2">
    <property type="entry name" value="DUF306 DOMAIN-CONTAINING PROTEIN"/>
    <property type="match status" value="1"/>
</dbReference>
<gene>
    <name evidence="2" type="ORF">GCM10017056_19380</name>
</gene>
<evidence type="ECO:0000313" key="2">
    <source>
        <dbReference type="EMBL" id="GHF47989.1"/>
    </source>
</evidence>
<dbReference type="Gene3D" id="2.40.128.270">
    <property type="match status" value="1"/>
</dbReference>
<dbReference type="InterPro" id="IPR005184">
    <property type="entry name" value="DUF306_Meta_HslJ"/>
</dbReference>
<evidence type="ECO:0000259" key="1">
    <source>
        <dbReference type="Pfam" id="PF03724"/>
    </source>
</evidence>
<dbReference type="AlphaFoldDB" id="A0A8J3GXM6"/>
<keyword evidence="3" id="KW-1185">Reference proteome</keyword>
<dbReference type="InterPro" id="IPR053147">
    <property type="entry name" value="Hsp_HslJ-like"/>
</dbReference>
<organism evidence="2 3">
    <name type="scientific">Seohaeicola zhoushanensis</name>
    <dbReference type="NCBI Taxonomy" id="1569283"/>
    <lineage>
        <taxon>Bacteria</taxon>
        <taxon>Pseudomonadati</taxon>
        <taxon>Pseudomonadota</taxon>
        <taxon>Alphaproteobacteria</taxon>
        <taxon>Rhodobacterales</taxon>
        <taxon>Roseobacteraceae</taxon>
        <taxon>Seohaeicola</taxon>
    </lineage>
</organism>
<reference evidence="2" key="2">
    <citation type="submission" date="2020-09" db="EMBL/GenBank/DDBJ databases">
        <authorList>
            <person name="Sun Q."/>
            <person name="Kim S."/>
        </authorList>
    </citation>
    <scope>NUCLEOTIDE SEQUENCE</scope>
    <source>
        <strain evidence="2">KCTC 42650</strain>
    </source>
</reference>
<proteinExistence type="predicted"/>